<keyword evidence="1" id="KW-0472">Membrane</keyword>
<keyword evidence="1" id="KW-0812">Transmembrane</keyword>
<feature type="transmembrane region" description="Helical" evidence="1">
    <location>
        <begin position="139"/>
        <end position="158"/>
    </location>
</feature>
<feature type="transmembrane region" description="Helical" evidence="1">
    <location>
        <begin position="108"/>
        <end position="127"/>
    </location>
</feature>
<reference evidence="2 3" key="1">
    <citation type="submission" date="2015-06" db="EMBL/GenBank/DDBJ databases">
        <title>Genome sequencing project of Bacillus galactosidilyticus PL133.</title>
        <authorList>
            <person name="Gaiero J."/>
            <person name="Nicol R."/>
            <person name="Habash M."/>
        </authorList>
    </citation>
    <scope>NUCLEOTIDE SEQUENCE [LARGE SCALE GENOMIC DNA]</scope>
    <source>
        <strain evidence="2 3">PL133</strain>
    </source>
</reference>
<proteinExistence type="predicted"/>
<comment type="caution">
    <text evidence="2">The sequence shown here is derived from an EMBL/GenBank/DDBJ whole genome shotgun (WGS) entry which is preliminary data.</text>
</comment>
<protein>
    <submittedName>
        <fullName evidence="2">Uncharacterized protein</fullName>
    </submittedName>
</protein>
<organism evidence="2 3">
    <name type="scientific">Lederbergia galactosidilytica</name>
    <dbReference type="NCBI Taxonomy" id="217031"/>
    <lineage>
        <taxon>Bacteria</taxon>
        <taxon>Bacillati</taxon>
        <taxon>Bacillota</taxon>
        <taxon>Bacilli</taxon>
        <taxon>Bacillales</taxon>
        <taxon>Bacillaceae</taxon>
        <taxon>Lederbergia</taxon>
    </lineage>
</organism>
<feature type="transmembrane region" description="Helical" evidence="1">
    <location>
        <begin position="170"/>
        <end position="185"/>
    </location>
</feature>
<accession>A0A0Q9XU03</accession>
<evidence type="ECO:0000313" key="3">
    <source>
        <dbReference type="Proteomes" id="UP000053881"/>
    </source>
</evidence>
<evidence type="ECO:0000313" key="2">
    <source>
        <dbReference type="EMBL" id="KRG11765.1"/>
    </source>
</evidence>
<feature type="transmembrane region" description="Helical" evidence="1">
    <location>
        <begin position="78"/>
        <end position="101"/>
    </location>
</feature>
<dbReference type="PATRIC" id="fig|217031.4.peg.5308"/>
<name>A0A0Q9XU03_9BACI</name>
<dbReference type="EMBL" id="LGPB01000113">
    <property type="protein sequence ID" value="KRG11765.1"/>
    <property type="molecule type" value="Genomic_DNA"/>
</dbReference>
<feature type="transmembrane region" description="Helical" evidence="1">
    <location>
        <begin position="191"/>
        <end position="211"/>
    </location>
</feature>
<keyword evidence="1" id="KW-1133">Transmembrane helix</keyword>
<dbReference type="Proteomes" id="UP000053881">
    <property type="component" value="Unassembled WGS sequence"/>
</dbReference>
<dbReference type="AlphaFoldDB" id="A0A0Q9XU03"/>
<gene>
    <name evidence="2" type="ORF">ACA29_15605</name>
</gene>
<evidence type="ECO:0000256" key="1">
    <source>
        <dbReference type="SAM" id="Phobius"/>
    </source>
</evidence>
<feature type="transmembrane region" description="Helical" evidence="1">
    <location>
        <begin position="12"/>
        <end position="32"/>
    </location>
</feature>
<feature type="transmembrane region" description="Helical" evidence="1">
    <location>
        <begin position="44"/>
        <end position="66"/>
    </location>
</feature>
<sequence>MHFLQFGSLTIPYHWLIALLSLLIGWIEIKIFSKRNSLSTYSTAIEILMNTLFLWGVVWKLSMILFDFPTVKGHLFAILYFSGGSKGFYLGMIVSILYLFWKVKKEELWAPLSMIILHFGTVGYGFYFLLTSYLQEESFLSLASTLFIIILLTIWLWLQDKEQIQKRQSKAGIVFLIYVFIWPFSRETSWMDLSIPLLFPFLTISLQAIAIKKEKL</sequence>